<keyword evidence="3" id="KW-1185">Reference proteome</keyword>
<feature type="compositionally biased region" description="Low complexity" evidence="1">
    <location>
        <begin position="32"/>
        <end position="47"/>
    </location>
</feature>
<evidence type="ECO:0000256" key="1">
    <source>
        <dbReference type="SAM" id="MobiDB-lite"/>
    </source>
</evidence>
<name>A0A0N0VD57_LEPPY</name>
<reference evidence="2 3" key="1">
    <citation type="submission" date="2015-07" db="EMBL/GenBank/DDBJ databases">
        <title>High-quality genome of monoxenous trypanosomatid Leptomonas pyrrhocoris.</title>
        <authorList>
            <person name="Flegontov P."/>
            <person name="Butenko A."/>
            <person name="Firsov S."/>
            <person name="Vlcek C."/>
            <person name="Logacheva M.D."/>
            <person name="Field M."/>
            <person name="Filatov D."/>
            <person name="Flegontova O."/>
            <person name="Gerasimov E."/>
            <person name="Jackson A.P."/>
            <person name="Kelly S."/>
            <person name="Opperdoes F."/>
            <person name="O'Reilly A."/>
            <person name="Votypka J."/>
            <person name="Yurchenko V."/>
            <person name="Lukes J."/>
        </authorList>
    </citation>
    <scope>NUCLEOTIDE SEQUENCE [LARGE SCALE GENOMIC DNA]</scope>
    <source>
        <strain evidence="2">H10</strain>
    </source>
</reference>
<dbReference type="OMA" id="KRSRWWP"/>
<organism evidence="2 3">
    <name type="scientific">Leptomonas pyrrhocoris</name>
    <name type="common">Firebug parasite</name>
    <dbReference type="NCBI Taxonomy" id="157538"/>
    <lineage>
        <taxon>Eukaryota</taxon>
        <taxon>Discoba</taxon>
        <taxon>Euglenozoa</taxon>
        <taxon>Kinetoplastea</taxon>
        <taxon>Metakinetoplastina</taxon>
        <taxon>Trypanosomatida</taxon>
        <taxon>Trypanosomatidae</taxon>
        <taxon>Leishmaniinae</taxon>
        <taxon>Leptomonas</taxon>
    </lineage>
</organism>
<gene>
    <name evidence="2" type="ORF">ABB37_09033</name>
</gene>
<feature type="compositionally biased region" description="Basic and acidic residues" evidence="1">
    <location>
        <begin position="150"/>
        <end position="159"/>
    </location>
</feature>
<proteinExistence type="predicted"/>
<evidence type="ECO:0000313" key="3">
    <source>
        <dbReference type="Proteomes" id="UP000037923"/>
    </source>
</evidence>
<dbReference type="VEuPathDB" id="TriTrypDB:LpyrH10_28_0660"/>
<feature type="compositionally biased region" description="Polar residues" evidence="1">
    <location>
        <begin position="71"/>
        <end position="81"/>
    </location>
</feature>
<dbReference type="Proteomes" id="UP000037923">
    <property type="component" value="Unassembled WGS sequence"/>
</dbReference>
<comment type="caution">
    <text evidence="2">The sequence shown here is derived from an EMBL/GenBank/DDBJ whole genome shotgun (WGS) entry which is preliminary data.</text>
</comment>
<feature type="compositionally biased region" description="Low complexity" evidence="1">
    <location>
        <begin position="1"/>
        <end position="25"/>
    </location>
</feature>
<dbReference type="OrthoDB" id="266650at2759"/>
<feature type="region of interest" description="Disordered" evidence="1">
    <location>
        <begin position="1"/>
        <end position="159"/>
    </location>
</feature>
<sequence>MTSRRTSARASAGSKRGRSSSGNSSYTVKNDSSSPVTATTASTPSSPRHQRRDDTHNVTAAIRTSDALRTLKQQNAKATEYSQRKLVTAEAHEYTTASNEPTPLSAGEDDTEEDAFQRFSNTSTHPGRTHKRSDSPPVLSLIPPPSPPRAMEDRRNGDHHLRPHRREYMATESGFYVSVSPPATVSASASVSPPPPPPSLLSELLLAEAERAGAAAAAAAATHMDPLHIGVEDPSMLSHRPASLHARDGVPSPPLLHSSYADQGSPTRFVSPLSKPSDALRPLAIQIGVVPLPRSARTSTSASGAEDVLPWMSVLRDRATAAISATASAEAVHARPVRNTGSHTPAEAGVEGDSIRFLRPRRLLTRSETAMDTATSGVVGWAGLLVEVPLCLPGSQPSSSRTPAAETDEVVAGCRGEGDFARDGPMYLAAATVMLMLT</sequence>
<accession>A0A0N0VD57</accession>
<dbReference type="GeneID" id="26909316"/>
<dbReference type="EMBL" id="LGTL01000028">
    <property type="protein sequence ID" value="KPA74721.1"/>
    <property type="molecule type" value="Genomic_DNA"/>
</dbReference>
<protein>
    <submittedName>
        <fullName evidence="2">Uncharacterized protein</fullName>
    </submittedName>
</protein>
<dbReference type="RefSeq" id="XP_015653160.1">
    <property type="nucleotide sequence ID" value="XM_015808269.1"/>
</dbReference>
<dbReference type="AlphaFoldDB" id="A0A0N0VD57"/>
<evidence type="ECO:0000313" key="2">
    <source>
        <dbReference type="EMBL" id="KPA74721.1"/>
    </source>
</evidence>